<sequence>MRGAITGPTVTVETILRSMDPAAQAVLLLLPALILVTPLSGIPGLSSLGGLTIALVACQILLGRPMIWLPAFVLRRTLPTDRLHRALNRLDRPAKFIDCRSVARAEWFFAFPGQQIALITCIACGLAMPFLELVPFSATTLAVVVSILASALLVRDGVLVALGLSGFGLAIFVVAKLASS</sequence>
<keyword evidence="3" id="KW-1185">Reference proteome</keyword>
<keyword evidence="1" id="KW-0472">Membrane</keyword>
<name>A0A543K969_9RHOB</name>
<keyword evidence="1" id="KW-1133">Transmembrane helix</keyword>
<evidence type="ECO:0000313" key="2">
    <source>
        <dbReference type="EMBL" id="TQM91617.1"/>
    </source>
</evidence>
<dbReference type="PANTHER" id="PTHR41795">
    <property type="entry name" value="EXOPOLYSACCHARIDE SYNTHESIS PROTEIN"/>
    <property type="match status" value="1"/>
</dbReference>
<comment type="caution">
    <text evidence="2">The sequence shown here is derived from an EMBL/GenBank/DDBJ whole genome shotgun (WGS) entry which is preliminary data.</text>
</comment>
<dbReference type="PANTHER" id="PTHR41795:SF1">
    <property type="entry name" value="EXOPOLYSACCHARIDE SYNTHESIS PROTEIN"/>
    <property type="match status" value="1"/>
</dbReference>
<feature type="transmembrane region" description="Helical" evidence="1">
    <location>
        <begin position="159"/>
        <end position="178"/>
    </location>
</feature>
<accession>A0A543K969</accession>
<reference evidence="2 3" key="1">
    <citation type="submission" date="2019-06" db="EMBL/GenBank/DDBJ databases">
        <title>Genomic Encyclopedia of Archaeal and Bacterial Type Strains, Phase II (KMG-II): from individual species to whole genera.</title>
        <authorList>
            <person name="Goeker M."/>
        </authorList>
    </citation>
    <scope>NUCLEOTIDE SEQUENCE [LARGE SCALE GENOMIC DNA]</scope>
    <source>
        <strain evidence="2 3">DSM 18423</strain>
    </source>
</reference>
<dbReference type="Proteomes" id="UP000320582">
    <property type="component" value="Unassembled WGS sequence"/>
</dbReference>
<keyword evidence="1" id="KW-0812">Transmembrane</keyword>
<gene>
    <name evidence="2" type="ORF">BD293_0192</name>
</gene>
<feature type="transmembrane region" description="Helical" evidence="1">
    <location>
        <begin position="51"/>
        <end position="74"/>
    </location>
</feature>
<dbReference type="Pfam" id="PF06055">
    <property type="entry name" value="ExoD"/>
    <property type="match status" value="1"/>
</dbReference>
<feature type="transmembrane region" description="Helical" evidence="1">
    <location>
        <begin position="134"/>
        <end position="154"/>
    </location>
</feature>
<proteinExistence type="predicted"/>
<organism evidence="2 3">
    <name type="scientific">Roseinatronobacter monicus</name>
    <dbReference type="NCBI Taxonomy" id="393481"/>
    <lineage>
        <taxon>Bacteria</taxon>
        <taxon>Pseudomonadati</taxon>
        <taxon>Pseudomonadota</taxon>
        <taxon>Alphaproteobacteria</taxon>
        <taxon>Rhodobacterales</taxon>
        <taxon>Paracoccaceae</taxon>
        <taxon>Roseinatronobacter</taxon>
    </lineage>
</organism>
<feature type="transmembrane region" description="Helical" evidence="1">
    <location>
        <begin position="107"/>
        <end position="128"/>
    </location>
</feature>
<dbReference type="AlphaFoldDB" id="A0A543K969"/>
<evidence type="ECO:0008006" key="4">
    <source>
        <dbReference type="Google" id="ProtNLM"/>
    </source>
</evidence>
<dbReference type="InterPro" id="IPR010331">
    <property type="entry name" value="ExoD"/>
</dbReference>
<dbReference type="EMBL" id="VFPT01000001">
    <property type="protein sequence ID" value="TQM91617.1"/>
    <property type="molecule type" value="Genomic_DNA"/>
</dbReference>
<protein>
    <recommendedName>
        <fullName evidence="4">Exopolysaccharide synthesis protein ExoD</fullName>
    </recommendedName>
</protein>
<dbReference type="PIRSF" id="PIRSF033239">
    <property type="entry name" value="ExoD"/>
    <property type="match status" value="1"/>
</dbReference>
<evidence type="ECO:0000256" key="1">
    <source>
        <dbReference type="SAM" id="Phobius"/>
    </source>
</evidence>
<evidence type="ECO:0000313" key="3">
    <source>
        <dbReference type="Proteomes" id="UP000320582"/>
    </source>
</evidence>
<feature type="transmembrane region" description="Helical" evidence="1">
    <location>
        <begin position="25"/>
        <end position="45"/>
    </location>
</feature>